<evidence type="ECO:0000313" key="1">
    <source>
        <dbReference type="EMBL" id="GBP36417.1"/>
    </source>
</evidence>
<gene>
    <name evidence="1" type="ORF">EVAR_87996_1</name>
</gene>
<evidence type="ECO:0000313" key="2">
    <source>
        <dbReference type="Proteomes" id="UP000299102"/>
    </source>
</evidence>
<reference evidence="1 2" key="1">
    <citation type="journal article" date="2019" name="Commun. Biol.">
        <title>The bagworm genome reveals a unique fibroin gene that provides high tensile strength.</title>
        <authorList>
            <person name="Kono N."/>
            <person name="Nakamura H."/>
            <person name="Ohtoshi R."/>
            <person name="Tomita M."/>
            <person name="Numata K."/>
            <person name="Arakawa K."/>
        </authorList>
    </citation>
    <scope>NUCLEOTIDE SEQUENCE [LARGE SCALE GENOMIC DNA]</scope>
</reference>
<organism evidence="1 2">
    <name type="scientific">Eumeta variegata</name>
    <name type="common">Bagworm moth</name>
    <name type="synonym">Eumeta japonica</name>
    <dbReference type="NCBI Taxonomy" id="151549"/>
    <lineage>
        <taxon>Eukaryota</taxon>
        <taxon>Metazoa</taxon>
        <taxon>Ecdysozoa</taxon>
        <taxon>Arthropoda</taxon>
        <taxon>Hexapoda</taxon>
        <taxon>Insecta</taxon>
        <taxon>Pterygota</taxon>
        <taxon>Neoptera</taxon>
        <taxon>Endopterygota</taxon>
        <taxon>Lepidoptera</taxon>
        <taxon>Glossata</taxon>
        <taxon>Ditrysia</taxon>
        <taxon>Tineoidea</taxon>
        <taxon>Psychidae</taxon>
        <taxon>Oiketicinae</taxon>
        <taxon>Eumeta</taxon>
    </lineage>
</organism>
<proteinExistence type="predicted"/>
<dbReference type="Proteomes" id="UP000299102">
    <property type="component" value="Unassembled WGS sequence"/>
</dbReference>
<dbReference type="EMBL" id="BGZK01000318">
    <property type="protein sequence ID" value="GBP36417.1"/>
    <property type="molecule type" value="Genomic_DNA"/>
</dbReference>
<keyword evidence="2" id="KW-1185">Reference proteome</keyword>
<sequence>MGLVSESKARPRPESCLWLLAITAWTTKKIIKIITSYVSLDGHVSFGGECYFSVGHPFATFKFAAPRGLHETGTAKSPKIKM</sequence>
<protein>
    <submittedName>
        <fullName evidence="1">Uncharacterized protein</fullName>
    </submittedName>
</protein>
<accession>A0A4C1VDS4</accession>
<name>A0A4C1VDS4_EUMVA</name>
<comment type="caution">
    <text evidence="1">The sequence shown here is derived from an EMBL/GenBank/DDBJ whole genome shotgun (WGS) entry which is preliminary data.</text>
</comment>
<dbReference type="AlphaFoldDB" id="A0A4C1VDS4"/>